<name>H3GX31_PHYRM</name>
<accession>H3GX31</accession>
<reference evidence="2" key="2">
    <citation type="submission" date="2015-06" db="UniProtKB">
        <authorList>
            <consortium name="EnsemblProtists"/>
        </authorList>
    </citation>
    <scope>IDENTIFICATION</scope>
    <source>
        <strain evidence="2">Pr102</strain>
    </source>
</reference>
<dbReference type="EnsemblProtists" id="Phyra82120">
    <property type="protein sequence ID" value="Phyra82120"/>
    <property type="gene ID" value="Phyra82120"/>
</dbReference>
<feature type="region of interest" description="Disordered" evidence="1">
    <location>
        <begin position="164"/>
        <end position="222"/>
    </location>
</feature>
<dbReference type="EMBL" id="DS566065">
    <property type="status" value="NOT_ANNOTATED_CDS"/>
    <property type="molecule type" value="Genomic_DNA"/>
</dbReference>
<dbReference type="VEuPathDB" id="FungiDB:KRP22_15110"/>
<sequence>MGSKVSMLVLSLGTSGLLLLAASRLSDAVASTPTVPLAFFALLPTLVSVNVVTEGHGWGLFAQSSPEEFAQVLEENMGTKVTAQLFFEALLSDACSFFRPAHEDSGTMDVDISAWRVIVAAGQSRERTNGYIRKQVFRMPLTGIPGVHVAKVEDFQYYALVKARSSPPSPDHINDSGRGDKRSQSSKACQPMSLGRDKKRPPSGLGQHKDSKPRDVKPQSMKPRRLEFGMKLFVPALPEGSQFSIEVLAIVEPAEDDPSNNILRILFASPPRHRHPETRAHAVVNPHVVAGVLRGLKQIWKQVAHTMVEICETNSDYVDTRLKGSMSKNYICYSSHERIRICRHTMNWRRD</sequence>
<reference evidence="3" key="1">
    <citation type="journal article" date="2006" name="Science">
        <title>Phytophthora genome sequences uncover evolutionary origins and mechanisms of pathogenesis.</title>
        <authorList>
            <person name="Tyler B.M."/>
            <person name="Tripathy S."/>
            <person name="Zhang X."/>
            <person name="Dehal P."/>
            <person name="Jiang R.H."/>
            <person name="Aerts A."/>
            <person name="Arredondo F.D."/>
            <person name="Baxter L."/>
            <person name="Bensasson D."/>
            <person name="Beynon J.L."/>
            <person name="Chapman J."/>
            <person name="Damasceno C.M."/>
            <person name="Dorrance A.E."/>
            <person name="Dou D."/>
            <person name="Dickerman A.W."/>
            <person name="Dubchak I.L."/>
            <person name="Garbelotto M."/>
            <person name="Gijzen M."/>
            <person name="Gordon S.G."/>
            <person name="Govers F."/>
            <person name="Grunwald N.J."/>
            <person name="Huang W."/>
            <person name="Ivors K.L."/>
            <person name="Jones R.W."/>
            <person name="Kamoun S."/>
            <person name="Krampis K."/>
            <person name="Lamour K.H."/>
            <person name="Lee M.K."/>
            <person name="McDonald W.H."/>
            <person name="Medina M."/>
            <person name="Meijer H.J."/>
            <person name="Nordberg E.K."/>
            <person name="Maclean D.J."/>
            <person name="Ospina-Giraldo M.D."/>
            <person name="Morris P.F."/>
            <person name="Phuntumart V."/>
            <person name="Putnam N.H."/>
            <person name="Rash S."/>
            <person name="Rose J.K."/>
            <person name="Sakihama Y."/>
            <person name="Salamov A.A."/>
            <person name="Savidor A."/>
            <person name="Scheuring C.F."/>
            <person name="Smith B.M."/>
            <person name="Sobral B.W."/>
            <person name="Terry A."/>
            <person name="Torto-Alalibo T.A."/>
            <person name="Win J."/>
            <person name="Xu Z."/>
            <person name="Zhang H."/>
            <person name="Grigoriev I.V."/>
            <person name="Rokhsar D.S."/>
            <person name="Boore J.L."/>
        </authorList>
    </citation>
    <scope>NUCLEOTIDE SEQUENCE [LARGE SCALE GENOMIC DNA]</scope>
    <source>
        <strain evidence="3">Pr102</strain>
    </source>
</reference>
<proteinExistence type="predicted"/>
<dbReference type="VEuPathDB" id="FungiDB:KRP23_15095"/>
<feature type="compositionally biased region" description="Basic and acidic residues" evidence="1">
    <location>
        <begin position="207"/>
        <end position="217"/>
    </location>
</feature>
<protein>
    <submittedName>
        <fullName evidence="2">Uncharacterized protein</fullName>
    </submittedName>
</protein>
<dbReference type="AlphaFoldDB" id="H3GX31"/>
<dbReference type="eggNOG" id="ENOG502S5DK">
    <property type="taxonomic scope" value="Eukaryota"/>
</dbReference>
<organism evidence="2 3">
    <name type="scientific">Phytophthora ramorum</name>
    <name type="common">Sudden oak death agent</name>
    <dbReference type="NCBI Taxonomy" id="164328"/>
    <lineage>
        <taxon>Eukaryota</taxon>
        <taxon>Sar</taxon>
        <taxon>Stramenopiles</taxon>
        <taxon>Oomycota</taxon>
        <taxon>Peronosporomycetes</taxon>
        <taxon>Peronosporales</taxon>
        <taxon>Peronosporaceae</taxon>
        <taxon>Phytophthora</taxon>
    </lineage>
</organism>
<feature type="compositionally biased region" description="Basic and acidic residues" evidence="1">
    <location>
        <begin position="172"/>
        <end position="183"/>
    </location>
</feature>
<keyword evidence="3" id="KW-1185">Reference proteome</keyword>
<evidence type="ECO:0000256" key="1">
    <source>
        <dbReference type="SAM" id="MobiDB-lite"/>
    </source>
</evidence>
<dbReference type="HOGENOM" id="CLU_791030_0_0_1"/>
<dbReference type="Proteomes" id="UP000005238">
    <property type="component" value="Unassembled WGS sequence"/>
</dbReference>
<evidence type="ECO:0000313" key="3">
    <source>
        <dbReference type="Proteomes" id="UP000005238"/>
    </source>
</evidence>
<evidence type="ECO:0000313" key="2">
    <source>
        <dbReference type="EnsemblProtists" id="Phyra82120"/>
    </source>
</evidence>
<dbReference type="InParanoid" id="H3GX31"/>